<dbReference type="PROSITE" id="PS00598">
    <property type="entry name" value="CHROMO_1"/>
    <property type="match status" value="1"/>
</dbReference>
<dbReference type="Proteomes" id="UP000092461">
    <property type="component" value="Unassembled WGS sequence"/>
</dbReference>
<dbReference type="Gene3D" id="2.40.50.40">
    <property type="match status" value="1"/>
</dbReference>
<sequence length="754" mass="81972">MTKEVTEVDPADIAKHPDAIKKALDEISSLDVLVCGTCHTAFHHVEAFTEHKAGKCTKNSGLKECRETKPKVWAFLLWKACQKKTEEDPTTNSWKLYQTWVKLDESVRETWIVAGKTIQSFARLGQGQVQEMPVKVVKQIRPLGLPSKKAESEQDNDTATDEDVSPKRLPALQLQQVVRKPLAKPVTRSPGQLLNKNVPRLATRTMAPGETEEHTVDKILAKKFNPRIRAFEYLIKWVNFSHEQNTWEPQQHLDKCTVLLTAFENQLALQKEQRAAKAAEEAKASDGDSPTRLIRTVKKPPEQATLKRKNEDSDADTEEDTEAEPAKKAKNDAVNQALMRAGQSGTVRIVPVNKSGTPNQKATVNGATAKVEKNSAEVVITSVKDKPTGVMRKPGVTASAVPAKKEAQVHVVSSGESLSSGIVRISPGSKQQQQVPGKVMPKLVPRVTPQTTRQVVQRPGAAVARTVSTLQRPGVRQISPQQPVVRNQTIIRRSVPAPTQQGRTMITRVVKSTPSPKAATPVTTEAKVMALNRQGDIKVMRKAPPKVKEEEEEVAVSSSDHEGMASPEPAYTLCPMTGELRKPGEEKKVKKEEEVKKESETVTAIQTEDGQIQQLLTNEDGSPLLVTGEDGTVYQVAGKNAEGQTLLIAQGAEGEQQCVYVAAEDGDESLLALSGDAVQNDSSGQIVLKEEGSGGAAAGGVDPTQQLIISTDSDSQDGNITAEIVQADQPSPGGTRRVVLMLPDGNFMMTEVKF</sequence>
<dbReference type="InterPro" id="IPR023780">
    <property type="entry name" value="Chromo_domain"/>
</dbReference>
<feature type="region of interest" description="Disordered" evidence="3">
    <location>
        <begin position="349"/>
        <end position="368"/>
    </location>
</feature>
<dbReference type="SMART" id="SM00298">
    <property type="entry name" value="CHROMO"/>
    <property type="match status" value="1"/>
</dbReference>
<proteinExistence type="predicted"/>
<feature type="compositionally biased region" description="Polar residues" evidence="3">
    <location>
        <begin position="354"/>
        <end position="366"/>
    </location>
</feature>
<dbReference type="InterPro" id="IPR051219">
    <property type="entry name" value="Heterochromatin_chromo-domain"/>
</dbReference>
<evidence type="ECO:0000256" key="3">
    <source>
        <dbReference type="SAM" id="MobiDB-lite"/>
    </source>
</evidence>
<dbReference type="InterPro" id="IPR016197">
    <property type="entry name" value="Chromo-like_dom_sf"/>
</dbReference>
<dbReference type="Pfam" id="PF00385">
    <property type="entry name" value="Chromo"/>
    <property type="match status" value="1"/>
</dbReference>
<feature type="domain" description="Chromo" evidence="4">
    <location>
        <begin position="214"/>
        <end position="275"/>
    </location>
</feature>
<dbReference type="InterPro" id="IPR023779">
    <property type="entry name" value="Chromodomain_CS"/>
</dbReference>
<feature type="compositionally biased region" description="Acidic residues" evidence="3">
    <location>
        <begin position="153"/>
        <end position="163"/>
    </location>
</feature>
<evidence type="ECO:0000256" key="1">
    <source>
        <dbReference type="ARBA" id="ARBA00004123"/>
    </source>
</evidence>
<dbReference type="VEuPathDB" id="VectorBase:LLONM1_010784"/>
<name>A0A1B0CJR6_LUTLO</name>
<evidence type="ECO:0000313" key="6">
    <source>
        <dbReference type="Proteomes" id="UP000092461"/>
    </source>
</evidence>
<dbReference type="GO" id="GO:0005634">
    <property type="term" value="C:nucleus"/>
    <property type="evidence" value="ECO:0007669"/>
    <property type="project" value="UniProtKB-SubCell"/>
</dbReference>
<dbReference type="EMBL" id="AJWK01014892">
    <property type="status" value="NOT_ANNOTATED_CDS"/>
    <property type="molecule type" value="Genomic_DNA"/>
</dbReference>
<accession>A0A1B0CJR6</accession>
<dbReference type="EnsemblMetazoa" id="LLOJ004769-RA">
    <property type="protein sequence ID" value="LLOJ004769-PA"/>
    <property type="gene ID" value="LLOJ004769"/>
</dbReference>
<dbReference type="PROSITE" id="PS50013">
    <property type="entry name" value="CHROMO_2"/>
    <property type="match status" value="1"/>
</dbReference>
<comment type="subcellular location">
    <subcellularLocation>
        <location evidence="1">Nucleus</location>
    </subcellularLocation>
</comment>
<dbReference type="SUPFAM" id="SSF54160">
    <property type="entry name" value="Chromo domain-like"/>
    <property type="match status" value="1"/>
</dbReference>
<evidence type="ECO:0000259" key="4">
    <source>
        <dbReference type="PROSITE" id="PS50013"/>
    </source>
</evidence>
<protein>
    <recommendedName>
        <fullName evidence="4">Chromo domain-containing protein</fullName>
    </recommendedName>
</protein>
<dbReference type="PANTHER" id="PTHR22812">
    <property type="entry name" value="CHROMOBOX PROTEIN"/>
    <property type="match status" value="1"/>
</dbReference>
<evidence type="ECO:0000256" key="2">
    <source>
        <dbReference type="ARBA" id="ARBA00023242"/>
    </source>
</evidence>
<dbReference type="InterPro" id="IPR000953">
    <property type="entry name" value="Chromo/chromo_shadow_dom"/>
</dbReference>
<feature type="region of interest" description="Disordered" evidence="3">
    <location>
        <begin position="145"/>
        <end position="165"/>
    </location>
</feature>
<evidence type="ECO:0000313" key="5">
    <source>
        <dbReference type="EnsemblMetazoa" id="LLOJ004769-PA"/>
    </source>
</evidence>
<dbReference type="GO" id="GO:0005694">
    <property type="term" value="C:chromosome"/>
    <property type="evidence" value="ECO:0007669"/>
    <property type="project" value="UniProtKB-ARBA"/>
</dbReference>
<dbReference type="VEuPathDB" id="VectorBase:LLOJ004769"/>
<keyword evidence="2" id="KW-0539">Nucleus</keyword>
<feature type="compositionally biased region" description="Acidic residues" evidence="3">
    <location>
        <begin position="313"/>
        <end position="323"/>
    </location>
</feature>
<organism evidence="5 6">
    <name type="scientific">Lutzomyia longipalpis</name>
    <name type="common">Sand fly</name>
    <dbReference type="NCBI Taxonomy" id="7200"/>
    <lineage>
        <taxon>Eukaryota</taxon>
        <taxon>Metazoa</taxon>
        <taxon>Ecdysozoa</taxon>
        <taxon>Arthropoda</taxon>
        <taxon>Hexapoda</taxon>
        <taxon>Insecta</taxon>
        <taxon>Pterygota</taxon>
        <taxon>Neoptera</taxon>
        <taxon>Endopterygota</taxon>
        <taxon>Diptera</taxon>
        <taxon>Nematocera</taxon>
        <taxon>Psychodoidea</taxon>
        <taxon>Psychodidae</taxon>
        <taxon>Lutzomyia</taxon>
        <taxon>Lutzomyia</taxon>
    </lineage>
</organism>
<dbReference type="EMBL" id="AJWK01014894">
    <property type="status" value="NOT_ANNOTATED_CDS"/>
    <property type="molecule type" value="Genomic_DNA"/>
</dbReference>
<dbReference type="EMBL" id="AJWK01014893">
    <property type="status" value="NOT_ANNOTATED_CDS"/>
    <property type="molecule type" value="Genomic_DNA"/>
</dbReference>
<dbReference type="AlphaFoldDB" id="A0A1B0CJR6"/>
<reference evidence="5" key="1">
    <citation type="submission" date="2020-05" db="UniProtKB">
        <authorList>
            <consortium name="EnsemblMetazoa"/>
        </authorList>
    </citation>
    <scope>IDENTIFICATION</scope>
    <source>
        <strain evidence="5">Jacobina</strain>
    </source>
</reference>
<feature type="region of interest" description="Disordered" evidence="3">
    <location>
        <begin position="278"/>
        <end position="332"/>
    </location>
</feature>
<keyword evidence="6" id="KW-1185">Reference proteome</keyword>